<dbReference type="AlphaFoldDB" id="E7RDZ4"/>
<evidence type="ECO:0000256" key="1">
    <source>
        <dbReference type="SAM" id="Phobius"/>
    </source>
</evidence>
<dbReference type="Proteomes" id="UP000003052">
    <property type="component" value="Unassembled WGS sequence"/>
</dbReference>
<accession>E7RDZ4</accession>
<name>E7RDZ4_9BACL</name>
<comment type="caution">
    <text evidence="2">The sequence shown here is derived from an EMBL/GenBank/DDBJ whole genome shotgun (WGS) entry which is preliminary data.</text>
</comment>
<keyword evidence="1" id="KW-1133">Transmembrane helix</keyword>
<keyword evidence="1" id="KW-0472">Membrane</keyword>
<feature type="transmembrane region" description="Helical" evidence="1">
    <location>
        <begin position="47"/>
        <end position="72"/>
    </location>
</feature>
<dbReference type="OrthoDB" id="2987623at2"/>
<protein>
    <submittedName>
        <fullName evidence="2">Uncharacterized protein</fullName>
    </submittedName>
</protein>
<evidence type="ECO:0000313" key="2">
    <source>
        <dbReference type="EMBL" id="EGA90808.1"/>
    </source>
</evidence>
<sequence>MTKQKEERRVDQTKYPENLKLFIAIWTLFVQSNAVGEAHRFSAWKGFFVIVIPAILFVEIIVAITVAITMTIL</sequence>
<organism evidence="2 3">
    <name type="scientific">Planococcus donghaensis MPA1U2</name>
    <dbReference type="NCBI Taxonomy" id="933115"/>
    <lineage>
        <taxon>Bacteria</taxon>
        <taxon>Bacillati</taxon>
        <taxon>Bacillota</taxon>
        <taxon>Bacilli</taxon>
        <taxon>Bacillales</taxon>
        <taxon>Caryophanaceae</taxon>
        <taxon>Planococcus</taxon>
    </lineage>
</organism>
<evidence type="ECO:0000313" key="3">
    <source>
        <dbReference type="Proteomes" id="UP000003052"/>
    </source>
</evidence>
<dbReference type="RefSeq" id="WP_008428928.1">
    <property type="nucleotide sequence ID" value="NZ_AEPB01000011.1"/>
</dbReference>
<proteinExistence type="predicted"/>
<gene>
    <name evidence="2" type="ORF">GPDM_03380</name>
</gene>
<reference evidence="2 3" key="1">
    <citation type="journal article" date="2011" name="J. Bacteriol.">
        <title>The Draft Genome of Planococcus donghaensis MPA1U2 Reveals Nonsporulation Pathways Controlled by a Conserved Spo0A Regulon.</title>
        <authorList>
            <person name="Pearson M.D."/>
            <person name="Noller H.F."/>
        </authorList>
    </citation>
    <scope>NUCLEOTIDE SEQUENCE [LARGE SCALE GENOMIC DNA]</scope>
    <source>
        <strain evidence="2 3">MPA1U2</strain>
    </source>
</reference>
<dbReference type="EMBL" id="AEPB01000011">
    <property type="protein sequence ID" value="EGA90808.1"/>
    <property type="molecule type" value="Genomic_DNA"/>
</dbReference>
<keyword evidence="1" id="KW-0812">Transmembrane</keyword>